<dbReference type="STRING" id="500633.CLOHIR_00514"/>
<proteinExistence type="predicted"/>
<evidence type="ECO:0000313" key="4">
    <source>
        <dbReference type="EMBL" id="EEA85834.1"/>
    </source>
</evidence>
<protein>
    <submittedName>
        <fullName evidence="4">ABC transporter, ATP-binding protein</fullName>
    </submittedName>
</protein>
<dbReference type="PANTHER" id="PTHR42855">
    <property type="entry name" value="ABC TRANSPORTER ATP-BINDING SUBUNIT"/>
    <property type="match status" value="1"/>
</dbReference>
<feature type="domain" description="ABC transporter" evidence="3">
    <location>
        <begin position="14"/>
        <end position="223"/>
    </location>
</feature>
<dbReference type="eggNOG" id="COG0488">
    <property type="taxonomic scope" value="Bacteria"/>
</dbReference>
<comment type="caution">
    <text evidence="4">The sequence shown here is derived from an EMBL/GenBank/DDBJ whole genome shotgun (WGS) entry which is preliminary data.</text>
</comment>
<dbReference type="PANTHER" id="PTHR42855:SF2">
    <property type="entry name" value="DRUG RESISTANCE ABC TRANSPORTER,ATP-BINDING PROTEIN"/>
    <property type="match status" value="1"/>
</dbReference>
<dbReference type="Gene3D" id="3.40.50.300">
    <property type="entry name" value="P-loop containing nucleotide triphosphate hydrolases"/>
    <property type="match status" value="2"/>
</dbReference>
<dbReference type="SMART" id="SM00382">
    <property type="entry name" value="AAA"/>
    <property type="match status" value="2"/>
</dbReference>
<dbReference type="SUPFAM" id="SSF52540">
    <property type="entry name" value="P-loop containing nucleoside triphosphate hydrolases"/>
    <property type="match status" value="2"/>
</dbReference>
<evidence type="ECO:0000259" key="3">
    <source>
        <dbReference type="PROSITE" id="PS50893"/>
    </source>
</evidence>
<sequence>MPQQNKGGDFMTMIKVNNLTFSYPGSYQNIFEDVSFTIDSDWKLGFVGRNGRGKTTFLNILLNKLEYKGSISCDMEFGYFPYQVEDISKDTIEIVEEICKTDEIWDIYREFSMLRIDDDVLYRPFESLSNGERTKVLLAAMFISENKFLLLDEPTNHLDVGARKIISEYLKSKKGFILVSHDRELLDNCCDHIISINKTNIEIQAGNFTSWWNNKIMQDNFELAQNEKLKSEIKRLEKSVYRTSVWSSKAEKGKKMTADMDSKPDRGYVGHKAEKMMKRSKSIENRQLKAIEEKNKLLHNIEKYDDIKLVFDGYRTNVLLTADKLSFKYPGSDKNVFENLTFDIRKGDRVCVSGKNGCGKSTLLKILIGEIDYKIGIENSNKIDKYSIEGFLSIGSGLKISYVSQDTSFLKGSLSEFARENGLDESLFKSLLRKLDFSRDLFENDISSFSEGLKKKVLIAKSLSERAHLYVWDEPLNYIDIYSRIQIEELLLRYEPTIIFVEHDSTFAEKIATKFVNL</sequence>
<dbReference type="NCBIfam" id="NF000355">
    <property type="entry name" value="ribo_prot_ABC_F"/>
    <property type="match status" value="1"/>
</dbReference>
<accession>B6FXB5</accession>
<evidence type="ECO:0000256" key="1">
    <source>
        <dbReference type="ARBA" id="ARBA00022741"/>
    </source>
</evidence>
<reference evidence="4 5" key="1">
    <citation type="submission" date="2008-09" db="EMBL/GenBank/DDBJ databases">
        <authorList>
            <person name="Fulton L."/>
            <person name="Clifton S."/>
            <person name="Fulton B."/>
            <person name="Xu J."/>
            <person name="Minx P."/>
            <person name="Pepin K.H."/>
            <person name="Johnson M."/>
            <person name="Thiruvilangam P."/>
            <person name="Bhonagiri V."/>
            <person name="Nash W.E."/>
            <person name="Mardis E.R."/>
            <person name="Wilson R.K."/>
        </authorList>
    </citation>
    <scope>NUCLEOTIDE SEQUENCE [LARGE SCALE GENOMIC DNA]</scope>
    <source>
        <strain evidence="4 5">DSM 13275</strain>
    </source>
</reference>
<keyword evidence="2 4" id="KW-0067">ATP-binding</keyword>
<dbReference type="HOGENOM" id="CLU_000604_36_3_9"/>
<keyword evidence="5" id="KW-1185">Reference proteome</keyword>
<dbReference type="CDD" id="cd03221">
    <property type="entry name" value="ABCF_EF-3"/>
    <property type="match status" value="2"/>
</dbReference>
<dbReference type="GO" id="GO:0016887">
    <property type="term" value="F:ATP hydrolysis activity"/>
    <property type="evidence" value="ECO:0007669"/>
    <property type="project" value="InterPro"/>
</dbReference>
<name>B6FXB5_PEPHT</name>
<reference evidence="4 5" key="2">
    <citation type="submission" date="2008-10" db="EMBL/GenBank/DDBJ databases">
        <title>Draft genome sequence of Clostridium hiranonis (DSM 13275).</title>
        <authorList>
            <person name="Sudarsanam P."/>
            <person name="Ley R."/>
            <person name="Guruge J."/>
            <person name="Turnbaugh P.J."/>
            <person name="Mahowald M."/>
            <person name="Liep D."/>
            <person name="Gordon J."/>
        </authorList>
    </citation>
    <scope>NUCLEOTIDE SEQUENCE [LARGE SCALE GENOMIC DNA]</scope>
    <source>
        <strain evidence="4 5">DSM 13275</strain>
    </source>
</reference>
<dbReference type="EMBL" id="ABWP01000017">
    <property type="protein sequence ID" value="EEA85834.1"/>
    <property type="molecule type" value="Genomic_DNA"/>
</dbReference>
<dbReference type="InterPro" id="IPR003439">
    <property type="entry name" value="ABC_transporter-like_ATP-bd"/>
</dbReference>
<gene>
    <name evidence="4" type="ORF">CLOHIR_00514</name>
</gene>
<keyword evidence="1" id="KW-0547">Nucleotide-binding</keyword>
<dbReference type="InterPro" id="IPR003593">
    <property type="entry name" value="AAA+_ATPase"/>
</dbReference>
<dbReference type="PROSITE" id="PS50893">
    <property type="entry name" value="ABC_TRANSPORTER_2"/>
    <property type="match status" value="1"/>
</dbReference>
<evidence type="ECO:0000256" key="2">
    <source>
        <dbReference type="ARBA" id="ARBA00022840"/>
    </source>
</evidence>
<organism evidence="4 5">
    <name type="scientific">Peptacetobacter hiranonis (strain DSM 13275 / JCM 10541 / KCTC 15199 / TO-931)</name>
    <name type="common">Clostridium hiranonis</name>
    <dbReference type="NCBI Taxonomy" id="500633"/>
    <lineage>
        <taxon>Bacteria</taxon>
        <taxon>Bacillati</taxon>
        <taxon>Bacillota</taxon>
        <taxon>Clostridia</taxon>
        <taxon>Peptostreptococcales</taxon>
        <taxon>Peptostreptococcaceae</taxon>
        <taxon>Peptacetobacter</taxon>
    </lineage>
</organism>
<dbReference type="Pfam" id="PF00005">
    <property type="entry name" value="ABC_tran"/>
    <property type="match status" value="2"/>
</dbReference>
<dbReference type="InterPro" id="IPR027417">
    <property type="entry name" value="P-loop_NTPase"/>
</dbReference>
<dbReference type="Proteomes" id="UP000003178">
    <property type="component" value="Unassembled WGS sequence"/>
</dbReference>
<dbReference type="GO" id="GO:0005524">
    <property type="term" value="F:ATP binding"/>
    <property type="evidence" value="ECO:0007669"/>
    <property type="project" value="UniProtKB-KW"/>
</dbReference>
<dbReference type="AlphaFoldDB" id="B6FXB5"/>
<dbReference type="InterPro" id="IPR051309">
    <property type="entry name" value="ABCF_ATPase"/>
</dbReference>
<evidence type="ECO:0000313" key="5">
    <source>
        <dbReference type="Proteomes" id="UP000003178"/>
    </source>
</evidence>